<comment type="subcellular location">
    <subcellularLocation>
        <location evidence="1">Membrane</location>
        <topology evidence="1">Peripheral membrane protein</topology>
    </subcellularLocation>
</comment>
<dbReference type="InterPro" id="IPR000222">
    <property type="entry name" value="PP2C_BS"/>
</dbReference>
<dbReference type="OrthoDB" id="10264738at2759"/>
<sequence length="282" mass="29096">MNPGRRNTMEDAHTAVAALGGDANTSFFAVYDGHGGRGIVDFLETRLEENLALELAAKDDAGVCKRIERAFLTTDVESKQENLITSGATAVICLLRLERGGNGSTEGSLMLYAANVGDSRAVLYQRGAAARLTRDHKADDPAEVERVEASGGFVLRGRVLGILAVARSFGDHGMKEWVPALPFTSATSLAPPAAVENCVVARSGGGGGGGGSGGGDFFILACDGIWDVLSDEEACAIVARAAAEAGEGGGEGDARNAPAQALVAEALRRGSTDNITVMVVFL</sequence>
<keyword evidence="2" id="KW-0479">Metal-binding</keyword>
<dbReference type="InterPro" id="IPR036457">
    <property type="entry name" value="PPM-type-like_dom_sf"/>
</dbReference>
<accession>A0A835ZH02</accession>
<dbReference type="PROSITE" id="PS51746">
    <property type="entry name" value="PPM_2"/>
    <property type="match status" value="1"/>
</dbReference>
<gene>
    <name evidence="7" type="ORF">JKP88DRAFT_259636</name>
</gene>
<organism evidence="7 8">
    <name type="scientific">Tribonema minus</name>
    <dbReference type="NCBI Taxonomy" id="303371"/>
    <lineage>
        <taxon>Eukaryota</taxon>
        <taxon>Sar</taxon>
        <taxon>Stramenopiles</taxon>
        <taxon>Ochrophyta</taxon>
        <taxon>PX clade</taxon>
        <taxon>Xanthophyceae</taxon>
        <taxon>Tribonematales</taxon>
        <taxon>Tribonemataceae</taxon>
        <taxon>Tribonema</taxon>
    </lineage>
</organism>
<dbReference type="EMBL" id="JAFCMP010000023">
    <property type="protein sequence ID" value="KAG5191135.1"/>
    <property type="molecule type" value="Genomic_DNA"/>
</dbReference>
<dbReference type="GO" id="GO:0004722">
    <property type="term" value="F:protein serine/threonine phosphatase activity"/>
    <property type="evidence" value="ECO:0007669"/>
    <property type="project" value="InterPro"/>
</dbReference>
<dbReference type="Gene3D" id="3.60.40.10">
    <property type="entry name" value="PPM-type phosphatase domain"/>
    <property type="match status" value="1"/>
</dbReference>
<keyword evidence="4 5" id="KW-0904">Protein phosphatase</keyword>
<dbReference type="InterPro" id="IPR015655">
    <property type="entry name" value="PP2C"/>
</dbReference>
<keyword evidence="8" id="KW-1185">Reference proteome</keyword>
<reference evidence="7" key="1">
    <citation type="submission" date="2021-02" db="EMBL/GenBank/DDBJ databases">
        <title>First Annotated Genome of the Yellow-green Alga Tribonema minus.</title>
        <authorList>
            <person name="Mahan K.M."/>
        </authorList>
    </citation>
    <scope>NUCLEOTIDE SEQUENCE</scope>
    <source>
        <strain evidence="7">UTEX B ZZ1240</strain>
    </source>
</reference>
<keyword evidence="3 5" id="KW-0378">Hydrolase</keyword>
<dbReference type="GO" id="GO:0016020">
    <property type="term" value="C:membrane"/>
    <property type="evidence" value="ECO:0007669"/>
    <property type="project" value="UniProtKB-SubCell"/>
</dbReference>
<evidence type="ECO:0000313" key="7">
    <source>
        <dbReference type="EMBL" id="KAG5191135.1"/>
    </source>
</evidence>
<comment type="caution">
    <text evidence="7">The sequence shown here is derived from an EMBL/GenBank/DDBJ whole genome shotgun (WGS) entry which is preliminary data.</text>
</comment>
<dbReference type="Proteomes" id="UP000664859">
    <property type="component" value="Unassembled WGS sequence"/>
</dbReference>
<name>A0A835ZH02_9STRA</name>
<dbReference type="PROSITE" id="PS01032">
    <property type="entry name" value="PPM_1"/>
    <property type="match status" value="1"/>
</dbReference>
<dbReference type="SMART" id="SM00331">
    <property type="entry name" value="PP2C_SIG"/>
    <property type="match status" value="1"/>
</dbReference>
<protein>
    <submittedName>
        <fullName evidence="7">Phosphatase 2C-like domain-containing protein</fullName>
    </submittedName>
</protein>
<dbReference type="Pfam" id="PF00481">
    <property type="entry name" value="PP2C"/>
    <property type="match status" value="2"/>
</dbReference>
<comment type="similarity">
    <text evidence="5">Belongs to the PP2C family.</text>
</comment>
<dbReference type="AlphaFoldDB" id="A0A835ZH02"/>
<dbReference type="PANTHER" id="PTHR47992">
    <property type="entry name" value="PROTEIN PHOSPHATASE"/>
    <property type="match status" value="1"/>
</dbReference>
<feature type="domain" description="PPM-type phosphatase" evidence="6">
    <location>
        <begin position="1"/>
        <end position="282"/>
    </location>
</feature>
<dbReference type="CDD" id="cd00143">
    <property type="entry name" value="PP2Cc"/>
    <property type="match status" value="1"/>
</dbReference>
<dbReference type="SMART" id="SM00332">
    <property type="entry name" value="PP2Cc"/>
    <property type="match status" value="1"/>
</dbReference>
<dbReference type="GO" id="GO:0046872">
    <property type="term" value="F:metal ion binding"/>
    <property type="evidence" value="ECO:0007669"/>
    <property type="project" value="UniProtKB-KW"/>
</dbReference>
<proteinExistence type="inferred from homology"/>
<evidence type="ECO:0000313" key="8">
    <source>
        <dbReference type="Proteomes" id="UP000664859"/>
    </source>
</evidence>
<evidence type="ECO:0000256" key="5">
    <source>
        <dbReference type="RuleBase" id="RU003465"/>
    </source>
</evidence>
<evidence type="ECO:0000256" key="1">
    <source>
        <dbReference type="ARBA" id="ARBA00004170"/>
    </source>
</evidence>
<evidence type="ECO:0000259" key="6">
    <source>
        <dbReference type="PROSITE" id="PS51746"/>
    </source>
</evidence>
<dbReference type="InterPro" id="IPR001932">
    <property type="entry name" value="PPM-type_phosphatase-like_dom"/>
</dbReference>
<evidence type="ECO:0000256" key="3">
    <source>
        <dbReference type="ARBA" id="ARBA00022801"/>
    </source>
</evidence>
<dbReference type="SUPFAM" id="SSF81606">
    <property type="entry name" value="PP2C-like"/>
    <property type="match status" value="1"/>
</dbReference>
<evidence type="ECO:0000256" key="2">
    <source>
        <dbReference type="ARBA" id="ARBA00022723"/>
    </source>
</evidence>
<evidence type="ECO:0000256" key="4">
    <source>
        <dbReference type="ARBA" id="ARBA00022912"/>
    </source>
</evidence>